<keyword evidence="8 10" id="KW-0472">Membrane</keyword>
<dbReference type="InterPro" id="IPR036259">
    <property type="entry name" value="MFS_trans_sf"/>
</dbReference>
<feature type="domain" description="Major facilitator superfamily (MFS) profile" evidence="11">
    <location>
        <begin position="83"/>
        <end position="512"/>
    </location>
</feature>
<dbReference type="InterPro" id="IPR020846">
    <property type="entry name" value="MFS_dom"/>
</dbReference>
<evidence type="ECO:0000256" key="3">
    <source>
        <dbReference type="ARBA" id="ARBA00022448"/>
    </source>
</evidence>
<evidence type="ECO:0000256" key="7">
    <source>
        <dbReference type="ARBA" id="ARBA00022989"/>
    </source>
</evidence>
<dbReference type="InterPro" id="IPR005828">
    <property type="entry name" value="MFS_sugar_transport-like"/>
</dbReference>
<dbReference type="Proteomes" id="UP000004946">
    <property type="component" value="Chromosome"/>
</dbReference>
<dbReference type="InterPro" id="IPR005829">
    <property type="entry name" value="Sugar_transporter_CS"/>
</dbReference>
<evidence type="ECO:0000256" key="10">
    <source>
        <dbReference type="SAM" id="Phobius"/>
    </source>
</evidence>
<feature type="transmembrane region" description="Helical" evidence="10">
    <location>
        <begin position="178"/>
        <end position="199"/>
    </location>
</feature>
<feature type="transmembrane region" description="Helical" evidence="10">
    <location>
        <begin position="489"/>
        <end position="508"/>
    </location>
</feature>
<organism evidence="12 13">
    <name type="scientific">Parascardovia denticolens DSM 10105 = JCM 12538</name>
    <dbReference type="NCBI Taxonomy" id="864564"/>
    <lineage>
        <taxon>Bacteria</taxon>
        <taxon>Bacillati</taxon>
        <taxon>Actinomycetota</taxon>
        <taxon>Actinomycetes</taxon>
        <taxon>Bifidobacteriales</taxon>
        <taxon>Bifidobacteriaceae</taxon>
        <taxon>Parascardovia</taxon>
    </lineage>
</organism>
<feature type="transmembrane region" description="Helical" evidence="10">
    <location>
        <begin position="116"/>
        <end position="137"/>
    </location>
</feature>
<dbReference type="PANTHER" id="PTHR48020:SF12">
    <property type="entry name" value="PROTON MYO-INOSITOL COTRANSPORTER"/>
    <property type="match status" value="1"/>
</dbReference>
<name>E6K2U2_PARDN</name>
<accession>E6K2U2</accession>
<dbReference type="GO" id="GO:0022857">
    <property type="term" value="F:transmembrane transporter activity"/>
    <property type="evidence" value="ECO:0007669"/>
    <property type="project" value="InterPro"/>
</dbReference>
<dbReference type="PANTHER" id="PTHR48020">
    <property type="entry name" value="PROTON MYO-INOSITOL COTRANSPORTER"/>
    <property type="match status" value="1"/>
</dbReference>
<feature type="transmembrane region" description="Helical" evidence="10">
    <location>
        <begin position="149"/>
        <end position="172"/>
    </location>
</feature>
<dbReference type="HOGENOM" id="CLU_001265_30_5_11"/>
<feature type="transmembrane region" description="Helical" evidence="10">
    <location>
        <begin position="242"/>
        <end position="261"/>
    </location>
</feature>
<keyword evidence="3 9" id="KW-0813">Transport</keyword>
<feature type="transmembrane region" description="Helical" evidence="10">
    <location>
        <begin position="76"/>
        <end position="96"/>
    </location>
</feature>
<dbReference type="InterPro" id="IPR050814">
    <property type="entry name" value="Myo-inositol_Transporter"/>
</dbReference>
<dbReference type="FunFam" id="1.20.1250.20:FF:000218">
    <property type="entry name" value="facilitated trehalose transporter Tret1"/>
    <property type="match status" value="1"/>
</dbReference>
<dbReference type="eggNOG" id="COG2814">
    <property type="taxonomic scope" value="Bacteria"/>
</dbReference>
<sequence>MGRSGILKGLISEVVTLLRQDLSWHIFMPAQVFFYCPKPRREGESVMIPCKQRGVVMAAREKTQEMVHNPNVSAGVPLNSAFIFIFGALGGMLFGFDTGIISGASPLIESNFRLSVSQTGFITSSVLIGSCIGALSIGSLSDRFGRKKLLIVSAILFILGSSLCACSTGFLMMVCARIILGLAVGAASALTPAYLAELAPKERRGSLSTMFQLMITLGILLAYASNLGFLHHNIGGIRDWRWMLGSALIPTVLLLIGGILLPESPRYLVSKGDEKDAFKVLTLLRKDVDQTQVQMELDEIKKVASQDTRGGVRELFRIARPALVTAIGIMLFQQLVGINSVIYFLPQVFIKGFHFPEGDAIWVSVGIGVVNFVATVVATLIMDRFPRKRLLIFGSMVMTVSLAILALMNFLGDVSKMAIPTMVLIAFYILGFALSWGPIAWVLIGEIFPLSVRGIGSSFGSAANWLGNFIVSQFFLVLLAAFHNNVGGPFAIFDVFAALSIPFVIHFVPETRGKSLEEIEAEMAHKQAKKNDSREGATEAI</sequence>
<feature type="transmembrane region" description="Helical" evidence="10">
    <location>
        <begin position="417"/>
        <end position="444"/>
    </location>
</feature>
<evidence type="ECO:0000259" key="11">
    <source>
        <dbReference type="PROSITE" id="PS50850"/>
    </source>
</evidence>
<evidence type="ECO:0000313" key="13">
    <source>
        <dbReference type="Proteomes" id="UP000004946"/>
    </source>
</evidence>
<proteinExistence type="inferred from homology"/>
<feature type="transmembrane region" description="Helical" evidence="10">
    <location>
        <begin position="360"/>
        <end position="381"/>
    </location>
</feature>
<feature type="transmembrane region" description="Helical" evidence="10">
    <location>
        <begin position="211"/>
        <end position="230"/>
    </location>
</feature>
<dbReference type="EMBL" id="AEON01000002">
    <property type="protein sequence ID" value="EFT82646.1"/>
    <property type="molecule type" value="Genomic_DNA"/>
</dbReference>
<feature type="transmembrane region" description="Helical" evidence="10">
    <location>
        <begin position="390"/>
        <end position="411"/>
    </location>
</feature>
<comment type="caution">
    <text evidence="12">The sequence shown here is derived from an EMBL/GenBank/DDBJ whole genome shotgun (WGS) entry which is preliminary data.</text>
</comment>
<dbReference type="AlphaFoldDB" id="E6K2U2"/>
<gene>
    <name evidence="12" type="ORF">HMPREF0620_1331</name>
</gene>
<protein>
    <submittedName>
        <fullName evidence="12">MFS transporter, SP family</fullName>
    </submittedName>
</protein>
<dbReference type="NCBIfam" id="TIGR00879">
    <property type="entry name" value="SP"/>
    <property type="match status" value="1"/>
</dbReference>
<comment type="similarity">
    <text evidence="2 9">Belongs to the major facilitator superfamily. Sugar transporter (TC 2.A.1.1) family.</text>
</comment>
<evidence type="ECO:0000256" key="4">
    <source>
        <dbReference type="ARBA" id="ARBA00022475"/>
    </source>
</evidence>
<dbReference type="GO" id="GO:0005886">
    <property type="term" value="C:plasma membrane"/>
    <property type="evidence" value="ECO:0007669"/>
    <property type="project" value="UniProtKB-SubCell"/>
</dbReference>
<evidence type="ECO:0000256" key="6">
    <source>
        <dbReference type="ARBA" id="ARBA00022692"/>
    </source>
</evidence>
<feature type="transmembrane region" description="Helical" evidence="10">
    <location>
        <begin position="465"/>
        <end position="483"/>
    </location>
</feature>
<keyword evidence="5" id="KW-0762">Sugar transport</keyword>
<dbReference type="Pfam" id="PF00083">
    <property type="entry name" value="Sugar_tr"/>
    <property type="match status" value="1"/>
</dbReference>
<evidence type="ECO:0000313" key="12">
    <source>
        <dbReference type="EMBL" id="EFT82646.1"/>
    </source>
</evidence>
<dbReference type="InterPro" id="IPR003663">
    <property type="entry name" value="Sugar/inositol_transpt"/>
</dbReference>
<feature type="transmembrane region" description="Helical" evidence="10">
    <location>
        <begin position="322"/>
        <end position="345"/>
    </location>
</feature>
<evidence type="ECO:0000256" key="5">
    <source>
        <dbReference type="ARBA" id="ARBA00022597"/>
    </source>
</evidence>
<keyword evidence="4" id="KW-1003">Cell membrane</keyword>
<keyword evidence="13" id="KW-1185">Reference proteome</keyword>
<evidence type="ECO:0000256" key="8">
    <source>
        <dbReference type="ARBA" id="ARBA00023136"/>
    </source>
</evidence>
<keyword evidence="6 10" id="KW-0812">Transmembrane</keyword>
<dbReference type="PROSITE" id="PS50850">
    <property type="entry name" value="MFS"/>
    <property type="match status" value="1"/>
</dbReference>
<dbReference type="RefSeq" id="WP_006290649.1">
    <property type="nucleotide sequence ID" value="NZ_CM001148.1"/>
</dbReference>
<evidence type="ECO:0000256" key="9">
    <source>
        <dbReference type="RuleBase" id="RU003346"/>
    </source>
</evidence>
<dbReference type="SUPFAM" id="SSF103473">
    <property type="entry name" value="MFS general substrate transporter"/>
    <property type="match status" value="1"/>
</dbReference>
<dbReference type="Gene3D" id="1.20.1250.20">
    <property type="entry name" value="MFS general substrate transporter like domains"/>
    <property type="match status" value="2"/>
</dbReference>
<evidence type="ECO:0000256" key="2">
    <source>
        <dbReference type="ARBA" id="ARBA00010992"/>
    </source>
</evidence>
<dbReference type="PRINTS" id="PR00171">
    <property type="entry name" value="SUGRTRNSPORT"/>
</dbReference>
<dbReference type="PROSITE" id="PS00217">
    <property type="entry name" value="SUGAR_TRANSPORT_2"/>
    <property type="match status" value="1"/>
</dbReference>
<comment type="subcellular location">
    <subcellularLocation>
        <location evidence="1">Cell membrane</location>
        <topology evidence="1">Multi-pass membrane protein</topology>
    </subcellularLocation>
</comment>
<keyword evidence="7 10" id="KW-1133">Transmembrane helix</keyword>
<reference evidence="12 13" key="1">
    <citation type="submission" date="2010-12" db="EMBL/GenBank/DDBJ databases">
        <authorList>
            <person name="Muzny D."/>
            <person name="Qin X."/>
            <person name="Buhay C."/>
            <person name="Dugan-Rocha S."/>
            <person name="Ding Y."/>
            <person name="Chen G."/>
            <person name="Hawes A."/>
            <person name="Holder M."/>
            <person name="Jhangiani S."/>
            <person name="Johnson A."/>
            <person name="Khan Z."/>
            <person name="Li Z."/>
            <person name="Liu W."/>
            <person name="Liu X."/>
            <person name="Perez L."/>
            <person name="Shen H."/>
            <person name="Wang Q."/>
            <person name="Watt J."/>
            <person name="Xi L."/>
            <person name="Xin Y."/>
            <person name="Zhou J."/>
            <person name="Deng J."/>
            <person name="Jiang H."/>
            <person name="Liu Y."/>
            <person name="Qu J."/>
            <person name="Song X.-Z."/>
            <person name="Zhang L."/>
            <person name="Villasana D."/>
            <person name="Johnson A."/>
            <person name="Liu J."/>
            <person name="Liyanage D."/>
            <person name="Lorensuhewa L."/>
            <person name="Robinson T."/>
            <person name="Song A."/>
            <person name="Song B.-B."/>
            <person name="Dinh H."/>
            <person name="Thornton R."/>
            <person name="Coyle M."/>
            <person name="Francisco L."/>
            <person name="Jackson L."/>
            <person name="Javaid M."/>
            <person name="Korchina V."/>
            <person name="Kovar C."/>
            <person name="Mata R."/>
            <person name="Mathew T."/>
            <person name="Ngo R."/>
            <person name="Nguyen L."/>
            <person name="Nguyen N."/>
            <person name="Okwuonu G."/>
            <person name="Ongeri F."/>
            <person name="Pham C."/>
            <person name="Simmons D."/>
            <person name="Wilczek-Boney K."/>
            <person name="Hale W."/>
            <person name="Jakkamsetti A."/>
            <person name="Pham P."/>
            <person name="Ruth R."/>
            <person name="San Lucas F."/>
            <person name="Warren J."/>
            <person name="Zhang J."/>
            <person name="Zhao Z."/>
            <person name="Zhou C."/>
            <person name="Zhu D."/>
            <person name="Lee S."/>
            <person name="Bess C."/>
            <person name="Blankenburg K."/>
            <person name="Forbes L."/>
            <person name="Fu Q."/>
            <person name="Gubbala S."/>
            <person name="Hirani K."/>
            <person name="Jayaseelan J.C."/>
            <person name="Lara F."/>
            <person name="Munidasa M."/>
            <person name="Palculict T."/>
            <person name="Patil S."/>
            <person name="Pu L.-L."/>
            <person name="Saada N."/>
            <person name="Tang L."/>
            <person name="Weissenberger G."/>
            <person name="Zhu Y."/>
            <person name="Hemphill L."/>
            <person name="Shang Y."/>
            <person name="Youmans B."/>
            <person name="Ayvaz T."/>
            <person name="Ross M."/>
            <person name="Santibanez J."/>
            <person name="Aqrawi P."/>
            <person name="Gross S."/>
            <person name="Joshi V."/>
            <person name="Fowler G."/>
            <person name="Nazareth L."/>
            <person name="Reid J."/>
            <person name="Worley K."/>
            <person name="Petrosino J."/>
            <person name="Highlander S."/>
            <person name="Gibbs R."/>
        </authorList>
    </citation>
    <scope>NUCLEOTIDE SEQUENCE [LARGE SCALE GENOMIC DNA]</scope>
    <source>
        <strain evidence="12 13">DSM 10105</strain>
    </source>
</reference>
<evidence type="ECO:0000256" key="1">
    <source>
        <dbReference type="ARBA" id="ARBA00004651"/>
    </source>
</evidence>